<dbReference type="Pfam" id="PF04082">
    <property type="entry name" value="Fungal_trans"/>
    <property type="match status" value="1"/>
</dbReference>
<keyword evidence="2" id="KW-0539">Nucleus</keyword>
<feature type="region of interest" description="Disordered" evidence="3">
    <location>
        <begin position="1"/>
        <end position="27"/>
    </location>
</feature>
<evidence type="ECO:0000256" key="3">
    <source>
        <dbReference type="SAM" id="MobiDB-lite"/>
    </source>
</evidence>
<dbReference type="Proteomes" id="UP000799438">
    <property type="component" value="Unassembled WGS sequence"/>
</dbReference>
<dbReference type="PANTHER" id="PTHR31001">
    <property type="entry name" value="UNCHARACTERIZED TRANSCRIPTIONAL REGULATORY PROTEIN"/>
    <property type="match status" value="1"/>
</dbReference>
<dbReference type="SMART" id="SM00906">
    <property type="entry name" value="Fungal_trans"/>
    <property type="match status" value="1"/>
</dbReference>
<dbReference type="GO" id="GO:0006351">
    <property type="term" value="P:DNA-templated transcription"/>
    <property type="evidence" value="ECO:0007669"/>
    <property type="project" value="InterPro"/>
</dbReference>
<sequence>MPRIKGETQDVEDDTNDTGQGSGLLHVNDHVRPDTIKKVWDQMYESGSSDDLLVFGSSNTKVDLSHLHPNQAQIFRLWQIYLENVDPLLKVTHTPTLQPLIINAASNVADISPTMEAVMLSIYCVAILSLKEDKCQILFGSAREDLLTCYQSGCRQALQNCRVLRTGDRDCLTALYLYLISVRPDTDPRALSSTLGLAIRIAHRMGIHNESTNGKCNALEAEMRRRLWWSLVVFDNRISEMFDYKTSTLAPTWDCRTPSNVNDFEIRPEMKDPPAAHEKPTEAIFSVVRSTLGGIVRHSAFHRVLTNQTLNTVAKDTRHGFALESSGFVVLEKAMEEKHLAFCNPENPLHFMTIWTTRGYLSKMKLLELYAKRTSSSAPLTDKQHSAAVSYALSMLNCDTKLMSSPLTQGYHWLQHFHFPFPAYITVLQELTKRPTADFAENAWEVIGENYAARLANSRMDLKPIFIVFSWIVLKAWEACEAFSEQEKPLTLPRVVVDVRNKLMELRSDFAQSGDVEQQPDSAVDINVEDLPLPIPMDFGNQGLWFGAGGQHLMGSGLFGYPDIPGQTSFDVDMNQVDWTTMDWSSMQAPCW</sequence>
<gene>
    <name evidence="5" type="ORF">K452DRAFT_165518</name>
</gene>
<accession>A0A6A6AUU5</accession>
<name>A0A6A6AUU5_9PEZI</name>
<reference evidence="5" key="1">
    <citation type="journal article" date="2020" name="Stud. Mycol.">
        <title>101 Dothideomycetes genomes: a test case for predicting lifestyles and emergence of pathogens.</title>
        <authorList>
            <person name="Haridas S."/>
            <person name="Albert R."/>
            <person name="Binder M."/>
            <person name="Bloem J."/>
            <person name="Labutti K."/>
            <person name="Salamov A."/>
            <person name="Andreopoulos B."/>
            <person name="Baker S."/>
            <person name="Barry K."/>
            <person name="Bills G."/>
            <person name="Bluhm B."/>
            <person name="Cannon C."/>
            <person name="Castanera R."/>
            <person name="Culley D."/>
            <person name="Daum C."/>
            <person name="Ezra D."/>
            <person name="Gonzalez J."/>
            <person name="Henrissat B."/>
            <person name="Kuo A."/>
            <person name="Liang C."/>
            <person name="Lipzen A."/>
            <person name="Lutzoni F."/>
            <person name="Magnuson J."/>
            <person name="Mondo S."/>
            <person name="Nolan M."/>
            <person name="Ohm R."/>
            <person name="Pangilinan J."/>
            <person name="Park H.-J."/>
            <person name="Ramirez L."/>
            <person name="Alfaro M."/>
            <person name="Sun H."/>
            <person name="Tritt A."/>
            <person name="Yoshinaga Y."/>
            <person name="Zwiers L.-H."/>
            <person name="Turgeon B."/>
            <person name="Goodwin S."/>
            <person name="Spatafora J."/>
            <person name="Crous P."/>
            <person name="Grigoriev I."/>
        </authorList>
    </citation>
    <scope>NUCLEOTIDE SEQUENCE</scope>
    <source>
        <strain evidence="5">CBS 121167</strain>
    </source>
</reference>
<evidence type="ECO:0000256" key="1">
    <source>
        <dbReference type="ARBA" id="ARBA00004123"/>
    </source>
</evidence>
<dbReference type="RefSeq" id="XP_033391427.1">
    <property type="nucleotide sequence ID" value="XM_033535716.1"/>
</dbReference>
<dbReference type="GeneID" id="54293212"/>
<organism evidence="5 6">
    <name type="scientific">Aplosporella prunicola CBS 121167</name>
    <dbReference type="NCBI Taxonomy" id="1176127"/>
    <lineage>
        <taxon>Eukaryota</taxon>
        <taxon>Fungi</taxon>
        <taxon>Dikarya</taxon>
        <taxon>Ascomycota</taxon>
        <taxon>Pezizomycotina</taxon>
        <taxon>Dothideomycetes</taxon>
        <taxon>Dothideomycetes incertae sedis</taxon>
        <taxon>Botryosphaeriales</taxon>
        <taxon>Aplosporellaceae</taxon>
        <taxon>Aplosporella</taxon>
    </lineage>
</organism>
<evidence type="ECO:0000313" key="6">
    <source>
        <dbReference type="Proteomes" id="UP000799438"/>
    </source>
</evidence>
<evidence type="ECO:0000256" key="2">
    <source>
        <dbReference type="ARBA" id="ARBA00023242"/>
    </source>
</evidence>
<keyword evidence="6" id="KW-1185">Reference proteome</keyword>
<proteinExistence type="predicted"/>
<evidence type="ECO:0000259" key="4">
    <source>
        <dbReference type="SMART" id="SM00906"/>
    </source>
</evidence>
<feature type="domain" description="Xylanolytic transcriptional activator regulatory" evidence="4">
    <location>
        <begin position="191"/>
        <end position="264"/>
    </location>
</feature>
<dbReference type="OrthoDB" id="2269373at2759"/>
<dbReference type="CDD" id="cd12148">
    <property type="entry name" value="fungal_TF_MHR"/>
    <property type="match status" value="1"/>
</dbReference>
<evidence type="ECO:0000313" key="5">
    <source>
        <dbReference type="EMBL" id="KAF2135709.1"/>
    </source>
</evidence>
<dbReference type="AlphaFoldDB" id="A0A6A6AUU5"/>
<protein>
    <recommendedName>
        <fullName evidence="4">Xylanolytic transcriptional activator regulatory domain-containing protein</fullName>
    </recommendedName>
</protein>
<dbReference type="GO" id="GO:0003677">
    <property type="term" value="F:DNA binding"/>
    <property type="evidence" value="ECO:0007669"/>
    <property type="project" value="InterPro"/>
</dbReference>
<dbReference type="EMBL" id="ML995557">
    <property type="protein sequence ID" value="KAF2135709.1"/>
    <property type="molecule type" value="Genomic_DNA"/>
</dbReference>
<comment type="subcellular location">
    <subcellularLocation>
        <location evidence="1">Nucleus</location>
    </subcellularLocation>
</comment>
<dbReference type="GO" id="GO:0008270">
    <property type="term" value="F:zinc ion binding"/>
    <property type="evidence" value="ECO:0007669"/>
    <property type="project" value="InterPro"/>
</dbReference>
<dbReference type="GO" id="GO:0005634">
    <property type="term" value="C:nucleus"/>
    <property type="evidence" value="ECO:0007669"/>
    <property type="project" value="UniProtKB-SubCell"/>
</dbReference>
<dbReference type="PANTHER" id="PTHR31001:SF45">
    <property type="entry name" value="ZN(II)2CYS6 TRANSCRIPTION FACTOR (EUROFUNG)"/>
    <property type="match status" value="1"/>
</dbReference>
<dbReference type="InterPro" id="IPR050613">
    <property type="entry name" value="Sec_Metabolite_Reg"/>
</dbReference>
<dbReference type="InterPro" id="IPR007219">
    <property type="entry name" value="XnlR_reg_dom"/>
</dbReference>